<sequence length="389" mass="41488">MTPPTLPLTTPLRADLLRGALELEATEIGIRPHRLPAWARAQAADPQILMAEAQPSGVRIVAATEATAIELVVLATRYGYRGAPARPDGVFDLLVDGALHSQASLRTATTVVTDMATGETVVEAAQPEALRFDNLPVGPKTLEIWLPTHEALELVELRSDAPVVPVPAEAPAWLHHGSSISHGSNATHPTGTWPAIAARTAGVELTNLGFGGGALLDPFTARTMRDTPADLLSIKMGINLVNADLMRLRAFGPAVHGFLDTVRDGHPDTPLLVITPILCPIHEDAPGPGAFDMEALARGELRFIATGDPAEVAHGRLTLAVIRRELERIVRERQATDPHLHLVDGLSLYGLADVDAHPLPDALHPDAATHRLMAERFVALAFGEGRPFA</sequence>
<dbReference type="Pfam" id="PF14606">
    <property type="entry name" value="Lipase_GDSL_3"/>
    <property type="match status" value="1"/>
</dbReference>
<reference evidence="2" key="1">
    <citation type="submission" date="2023-09" db="EMBL/GenBank/DDBJ databases">
        <title>Demequina sp. a novel bacteria isolated from Capsicum annuum.</title>
        <authorList>
            <person name="Humaira Z."/>
            <person name="Lee J."/>
            <person name="Cho D."/>
        </authorList>
    </citation>
    <scope>NUCLEOTIDE SEQUENCE</scope>
    <source>
        <strain evidence="2">PMTSA13</strain>
    </source>
</reference>
<dbReference type="Proteomes" id="UP001303408">
    <property type="component" value="Chromosome"/>
</dbReference>
<dbReference type="RefSeq" id="WP_313542948.1">
    <property type="nucleotide sequence ID" value="NZ_CP134880.1"/>
</dbReference>
<gene>
    <name evidence="2" type="ORF">RN607_12555</name>
</gene>
<dbReference type="KEGG" id="dcp:RN607_12555"/>
<evidence type="ECO:0000259" key="1">
    <source>
        <dbReference type="Pfam" id="PF14606"/>
    </source>
</evidence>
<keyword evidence="2" id="KW-0378">Hydrolase</keyword>
<dbReference type="Gene3D" id="2.60.120.260">
    <property type="entry name" value="Galactose-binding domain-like"/>
    <property type="match status" value="1"/>
</dbReference>
<feature type="domain" description="SGNH hydrolase-type esterase" evidence="1">
    <location>
        <begin position="176"/>
        <end position="274"/>
    </location>
</feature>
<organism evidence="2">
    <name type="scientific">Demequina capsici</name>
    <dbReference type="NCBI Taxonomy" id="3075620"/>
    <lineage>
        <taxon>Bacteria</taxon>
        <taxon>Bacillati</taxon>
        <taxon>Actinomycetota</taxon>
        <taxon>Actinomycetes</taxon>
        <taxon>Micrococcales</taxon>
        <taxon>Demequinaceae</taxon>
        <taxon>Demequina</taxon>
    </lineage>
</organism>
<dbReference type="InterPro" id="IPR036514">
    <property type="entry name" value="SGNH_hydro_sf"/>
</dbReference>
<dbReference type="SUPFAM" id="SSF52266">
    <property type="entry name" value="SGNH hydrolase"/>
    <property type="match status" value="1"/>
</dbReference>
<dbReference type="Gene3D" id="3.40.50.1110">
    <property type="entry name" value="SGNH hydrolase"/>
    <property type="match status" value="1"/>
</dbReference>
<protein>
    <submittedName>
        <fullName evidence="2">SGNH/GDSL hydrolase family protein</fullName>
    </submittedName>
</protein>
<dbReference type="AlphaFoldDB" id="A0AA96FC67"/>
<dbReference type="EMBL" id="CP134880">
    <property type="protein sequence ID" value="WNM27019.1"/>
    <property type="molecule type" value="Genomic_DNA"/>
</dbReference>
<dbReference type="GO" id="GO:0016787">
    <property type="term" value="F:hydrolase activity"/>
    <property type="evidence" value="ECO:0007669"/>
    <property type="project" value="UniProtKB-KW"/>
</dbReference>
<name>A0AA96FC67_9MICO</name>
<accession>A0AA96FC67</accession>
<proteinExistence type="predicted"/>
<dbReference type="InterPro" id="IPR013830">
    <property type="entry name" value="SGNH_hydro"/>
</dbReference>
<evidence type="ECO:0000313" key="2">
    <source>
        <dbReference type="EMBL" id="WNM27019.1"/>
    </source>
</evidence>